<dbReference type="AlphaFoldDB" id="A0A953I3G2"/>
<dbReference type="InterPro" id="IPR050661">
    <property type="entry name" value="BglG_antiterminators"/>
</dbReference>
<dbReference type="InterPro" id="IPR013196">
    <property type="entry name" value="HTH_11"/>
</dbReference>
<dbReference type="CDD" id="cd00211">
    <property type="entry name" value="PTS_IIA_fru"/>
    <property type="match status" value="1"/>
</dbReference>
<evidence type="ECO:0000259" key="6">
    <source>
        <dbReference type="PROSITE" id="PS51099"/>
    </source>
</evidence>
<proteinExistence type="predicted"/>
<keyword evidence="2" id="KW-0677">Repeat</keyword>
<dbReference type="GO" id="GO:0009401">
    <property type="term" value="P:phosphoenolpyruvate-dependent sugar phosphotransferase system"/>
    <property type="evidence" value="ECO:0007669"/>
    <property type="project" value="InterPro"/>
</dbReference>
<dbReference type="EMBL" id="PIUK01000223">
    <property type="protein sequence ID" value="MBY6277682.1"/>
    <property type="molecule type" value="Genomic_DNA"/>
</dbReference>
<evidence type="ECO:0000259" key="7">
    <source>
        <dbReference type="PROSITE" id="PS51372"/>
    </source>
</evidence>
<dbReference type="Proteomes" id="UP000732377">
    <property type="component" value="Unassembled WGS sequence"/>
</dbReference>
<organism evidence="8 9">
    <name type="scientific">Symbiobacterium thermophilum</name>
    <dbReference type="NCBI Taxonomy" id="2734"/>
    <lineage>
        <taxon>Bacteria</taxon>
        <taxon>Bacillati</taxon>
        <taxon>Bacillota</taxon>
        <taxon>Clostridia</taxon>
        <taxon>Eubacteriales</taxon>
        <taxon>Symbiobacteriaceae</taxon>
        <taxon>Symbiobacterium</taxon>
    </lineage>
</organism>
<dbReference type="SUPFAM" id="SSF55804">
    <property type="entry name" value="Phoshotransferase/anion transport protein"/>
    <property type="match status" value="1"/>
</dbReference>
<dbReference type="GO" id="GO:0006355">
    <property type="term" value="P:regulation of DNA-templated transcription"/>
    <property type="evidence" value="ECO:0007669"/>
    <property type="project" value="InterPro"/>
</dbReference>
<keyword evidence="3" id="KW-0805">Transcription regulation</keyword>
<evidence type="ECO:0000313" key="8">
    <source>
        <dbReference type="EMBL" id="MBY6277682.1"/>
    </source>
</evidence>
<dbReference type="Gene3D" id="3.40.50.2300">
    <property type="match status" value="1"/>
</dbReference>
<feature type="domain" description="PRD" evidence="7">
    <location>
        <begin position="307"/>
        <end position="414"/>
    </location>
</feature>
<evidence type="ECO:0000256" key="2">
    <source>
        <dbReference type="ARBA" id="ARBA00022737"/>
    </source>
</evidence>
<dbReference type="GO" id="GO:0008982">
    <property type="term" value="F:protein-N(PI)-phosphohistidine-sugar phosphotransferase activity"/>
    <property type="evidence" value="ECO:0007669"/>
    <property type="project" value="InterPro"/>
</dbReference>
<feature type="domain" description="PTS EIIB type-2" evidence="6">
    <location>
        <begin position="419"/>
        <end position="509"/>
    </location>
</feature>
<dbReference type="Pfam" id="PF00874">
    <property type="entry name" value="PRD"/>
    <property type="match status" value="1"/>
</dbReference>
<dbReference type="Gene3D" id="1.10.1790.10">
    <property type="entry name" value="PRD domain"/>
    <property type="match status" value="1"/>
</dbReference>
<sequence>MTRERRERRRAPVLNDRRERLLRLLLTAGGPLPAGEIGRVLGCPARSVRYDLELLSDWVAAHGARLVSTAGVGYRLEGDTDRLRRHLDRLMAGGPPPSEYIPSPRERVRRVLLMLLSDDAPQRLSVLADRLGVGKSTVHTDLATAESWASRRGLALVRGHAGICLRGAEPHWRRAMVDLIGELADEAQLALLLEGHPDAAPLQALLRPLVPQVPWGRLGELLREFGAPELSICTAVMLSRLQSGHTLSYSPDHISRAMGSPWGREAQALCGALEDRFAVRIPNTEVAWLALQLETARAVAPPPDANVVHPADLELAEQMAILVETRLGIHLRQDREFLVGLALHLRPIAERLRRGEAVENPLLDEVQAKYPAACLAAQDVGRALSALWGLAVPEPEVGYLAIHIAAALEREKLRRRTVPRALIVCSSGVGTSALLLTRLRSLLPEIQPGRVVSALRVREALAEDPHDLVVATCQVPPCGLPVVRVSPLLGEDDVARVRRTVMALQSEAWRGRQPVLSELLTAETIALDVDAQNWEEAIRAGGDLLVRAGLAEPRYVDAMVRTAREYGPYIVLGPGFALPHARPGDGVLRLGMSLVRLRHPVPFGHPDNDPVRLVVCLGAVDNETHLKALMELSELLGNPQSVEALHTAADVAEVLRLIRSVSAPPSEPGEGEVT</sequence>
<dbReference type="SUPFAM" id="SSF63520">
    <property type="entry name" value="PTS-regulatory domain, PRD"/>
    <property type="match status" value="1"/>
</dbReference>
<dbReference type="CDD" id="cd05568">
    <property type="entry name" value="PTS_IIB_bgl_like"/>
    <property type="match status" value="1"/>
</dbReference>
<dbReference type="PANTHER" id="PTHR30185:SF18">
    <property type="entry name" value="TRANSCRIPTIONAL REGULATOR MTLR"/>
    <property type="match status" value="1"/>
</dbReference>
<dbReference type="PROSITE" id="PS51372">
    <property type="entry name" value="PRD_2"/>
    <property type="match status" value="1"/>
</dbReference>
<name>A0A953I3G2_SYMTR</name>
<evidence type="ECO:0000259" key="5">
    <source>
        <dbReference type="PROSITE" id="PS51094"/>
    </source>
</evidence>
<comment type="caution">
    <text evidence="8">The sequence shown here is derived from an EMBL/GenBank/DDBJ whole genome shotgun (WGS) entry which is preliminary data.</text>
</comment>
<dbReference type="InterPro" id="IPR036388">
    <property type="entry name" value="WH-like_DNA-bd_sf"/>
</dbReference>
<feature type="domain" description="PTS EIIA type-2" evidence="5">
    <location>
        <begin position="518"/>
        <end position="661"/>
    </location>
</feature>
<accession>A0A953I3G2</accession>
<evidence type="ECO:0000313" key="9">
    <source>
        <dbReference type="Proteomes" id="UP000732377"/>
    </source>
</evidence>
<dbReference type="PROSITE" id="PS51094">
    <property type="entry name" value="PTS_EIIA_TYPE_2"/>
    <property type="match status" value="1"/>
</dbReference>
<reference evidence="8" key="1">
    <citation type="submission" date="2017-11" db="EMBL/GenBank/DDBJ databases">
        <title>Three new genomes from thermophilic consortium.</title>
        <authorList>
            <person name="Quaggio R."/>
            <person name="Amgarten D."/>
            <person name="Setubal J.C."/>
        </authorList>
    </citation>
    <scope>NUCLEOTIDE SEQUENCE</scope>
    <source>
        <strain evidence="8">ZCTH01-B2</strain>
    </source>
</reference>
<protein>
    <recommendedName>
        <fullName evidence="10">PTS system EIIA component</fullName>
    </recommendedName>
</protein>
<dbReference type="PROSITE" id="PS51099">
    <property type="entry name" value="PTS_EIIB_TYPE_2"/>
    <property type="match status" value="1"/>
</dbReference>
<dbReference type="SUPFAM" id="SSF46785">
    <property type="entry name" value="Winged helix' DNA-binding domain"/>
    <property type="match status" value="1"/>
</dbReference>
<keyword evidence="4" id="KW-0804">Transcription</keyword>
<evidence type="ECO:0000256" key="3">
    <source>
        <dbReference type="ARBA" id="ARBA00023015"/>
    </source>
</evidence>
<dbReference type="Gene3D" id="1.10.10.10">
    <property type="entry name" value="Winged helix-like DNA-binding domain superfamily/Winged helix DNA-binding domain"/>
    <property type="match status" value="1"/>
</dbReference>
<dbReference type="Pfam" id="PF00359">
    <property type="entry name" value="PTS_EIIA_2"/>
    <property type="match status" value="1"/>
</dbReference>
<dbReference type="SUPFAM" id="SSF52794">
    <property type="entry name" value="PTS system IIB component-like"/>
    <property type="match status" value="1"/>
</dbReference>
<dbReference type="InterPro" id="IPR036390">
    <property type="entry name" value="WH_DNA-bd_sf"/>
</dbReference>
<dbReference type="Gene3D" id="3.40.930.10">
    <property type="entry name" value="Mannitol-specific EII, Chain A"/>
    <property type="match status" value="1"/>
</dbReference>
<dbReference type="InterPro" id="IPR011608">
    <property type="entry name" value="PRD"/>
</dbReference>
<dbReference type="InterPro" id="IPR013011">
    <property type="entry name" value="PTS_EIIB_2"/>
</dbReference>
<evidence type="ECO:0000256" key="4">
    <source>
        <dbReference type="ARBA" id="ARBA00023163"/>
    </source>
</evidence>
<dbReference type="InterPro" id="IPR036095">
    <property type="entry name" value="PTS_EIIB-like_sf"/>
</dbReference>
<keyword evidence="1" id="KW-0808">Transferase</keyword>
<dbReference type="InterPro" id="IPR016152">
    <property type="entry name" value="PTrfase/Anion_transptr"/>
</dbReference>
<gene>
    <name evidence="8" type="ORF">CWE10_16045</name>
</gene>
<dbReference type="InterPro" id="IPR036634">
    <property type="entry name" value="PRD_sf"/>
</dbReference>
<dbReference type="InterPro" id="IPR002178">
    <property type="entry name" value="PTS_EIIA_type-2_dom"/>
</dbReference>
<evidence type="ECO:0000256" key="1">
    <source>
        <dbReference type="ARBA" id="ARBA00022679"/>
    </source>
</evidence>
<evidence type="ECO:0008006" key="10">
    <source>
        <dbReference type="Google" id="ProtNLM"/>
    </source>
</evidence>
<dbReference type="PANTHER" id="PTHR30185">
    <property type="entry name" value="CRYPTIC BETA-GLUCOSIDE BGL OPERON ANTITERMINATOR"/>
    <property type="match status" value="1"/>
</dbReference>
<dbReference type="Pfam" id="PF08279">
    <property type="entry name" value="HTH_11"/>
    <property type="match status" value="1"/>
</dbReference>